<proteinExistence type="inferred from homology"/>
<accession>A0AA48GVU5</accession>
<dbReference type="Proteomes" id="UP001238179">
    <property type="component" value="Chromosome"/>
</dbReference>
<dbReference type="GO" id="GO:0016861">
    <property type="term" value="F:intramolecular oxidoreductase activity, interconverting aldoses and ketoses"/>
    <property type="evidence" value="ECO:0007669"/>
    <property type="project" value="UniProtKB-ARBA"/>
</dbReference>
<comment type="similarity">
    <text evidence="1">Belongs to the LacAB/RpiB family.</text>
</comment>
<dbReference type="EMBL" id="AP027080">
    <property type="protein sequence ID" value="BDU72766.1"/>
    <property type="molecule type" value="Genomic_DNA"/>
</dbReference>
<dbReference type="PANTHER" id="PTHR30345:SF0">
    <property type="entry name" value="DNA DAMAGE-REPAIR_TOLERATION PROTEIN DRT102"/>
    <property type="match status" value="1"/>
</dbReference>
<dbReference type="RefSeq" id="WP_316415678.1">
    <property type="nucleotide sequence ID" value="NZ_AP027080.1"/>
</dbReference>
<dbReference type="InterPro" id="IPR003500">
    <property type="entry name" value="RpiB_LacA_LacB"/>
</dbReference>
<sequence>MDPQRVEQLVSEVVREVLSRRGAQRRVALGSDHGGFDLKKRLAGLLEAKGFGVLDVGCPDKTACDYPDFAKAVARAVLGGACEMGIMIDGAGIGSSMACNRFPGIRAALCYDLKTILNSRQHNNANVLTLGAGANPPEVVEQMVLTWLATPYEGGRHQKRVEKIES</sequence>
<evidence type="ECO:0000313" key="3">
    <source>
        <dbReference type="EMBL" id="BDU72766.1"/>
    </source>
</evidence>
<dbReference type="InterPro" id="IPR004785">
    <property type="entry name" value="RpiB"/>
</dbReference>
<dbReference type="KEGG" id="msil:METEAL_19400"/>
<dbReference type="InterPro" id="IPR036569">
    <property type="entry name" value="RpiB_LacA_LacB_sf"/>
</dbReference>
<evidence type="ECO:0000256" key="2">
    <source>
        <dbReference type="ARBA" id="ARBA00023235"/>
    </source>
</evidence>
<reference evidence="4" key="1">
    <citation type="journal article" date="2023" name="Int. J. Syst. Evol. Microbiol.">
        <title>Mesoterricola silvestris gen. nov., sp. nov., Mesoterricola sediminis sp. nov., Geothrix oryzae sp. nov., Geothrix edaphica sp. nov., Geothrix rubra sp. nov., and Geothrix limicola sp. nov., six novel members of Acidobacteriota isolated from soils.</title>
        <authorList>
            <person name="Itoh H."/>
            <person name="Sugisawa Y."/>
            <person name="Mise K."/>
            <person name="Xu Z."/>
            <person name="Kuniyasu M."/>
            <person name="Ushijima N."/>
            <person name="Kawano K."/>
            <person name="Kobayashi E."/>
            <person name="Shiratori Y."/>
            <person name="Masuda Y."/>
            <person name="Senoo K."/>
        </authorList>
    </citation>
    <scope>NUCLEOTIDE SEQUENCE [LARGE SCALE GENOMIC DNA]</scope>
    <source>
        <strain evidence="4">W79</strain>
    </source>
</reference>
<evidence type="ECO:0000313" key="4">
    <source>
        <dbReference type="Proteomes" id="UP001238179"/>
    </source>
</evidence>
<organism evidence="3 4">
    <name type="scientific">Mesoterricola silvestris</name>
    <dbReference type="NCBI Taxonomy" id="2927979"/>
    <lineage>
        <taxon>Bacteria</taxon>
        <taxon>Pseudomonadati</taxon>
        <taxon>Acidobacteriota</taxon>
        <taxon>Holophagae</taxon>
        <taxon>Holophagales</taxon>
        <taxon>Holophagaceae</taxon>
        <taxon>Mesoterricola</taxon>
    </lineage>
</organism>
<dbReference type="SUPFAM" id="SSF89623">
    <property type="entry name" value="Ribose/Galactose isomerase RpiB/AlsB"/>
    <property type="match status" value="1"/>
</dbReference>
<dbReference type="Gene3D" id="3.40.1400.10">
    <property type="entry name" value="Sugar-phosphate isomerase, RpiB/LacA/LacB"/>
    <property type="match status" value="1"/>
</dbReference>
<dbReference type="NCBIfam" id="NF004051">
    <property type="entry name" value="PRK05571.1"/>
    <property type="match status" value="1"/>
</dbReference>
<dbReference type="Pfam" id="PF02502">
    <property type="entry name" value="LacAB_rpiB"/>
    <property type="match status" value="1"/>
</dbReference>
<keyword evidence="2 3" id="KW-0413">Isomerase</keyword>
<dbReference type="NCBIfam" id="TIGR00689">
    <property type="entry name" value="rpiB_lacA_lacB"/>
    <property type="match status" value="1"/>
</dbReference>
<dbReference type="AlphaFoldDB" id="A0AA48GVU5"/>
<dbReference type="PIRSF" id="PIRSF005384">
    <property type="entry name" value="RpiB_LacA_B"/>
    <property type="match status" value="1"/>
</dbReference>
<dbReference type="NCBIfam" id="TIGR01120">
    <property type="entry name" value="rpiB"/>
    <property type="match status" value="1"/>
</dbReference>
<gene>
    <name evidence="3" type="primary">rpiB</name>
    <name evidence="3" type="ORF">METEAL_19400</name>
</gene>
<evidence type="ECO:0000256" key="1">
    <source>
        <dbReference type="ARBA" id="ARBA00008754"/>
    </source>
</evidence>
<name>A0AA48GVU5_9BACT</name>
<protein>
    <submittedName>
        <fullName evidence="3">Ribose 5-phosphate isomerase B</fullName>
    </submittedName>
</protein>
<dbReference type="GO" id="GO:0005975">
    <property type="term" value="P:carbohydrate metabolic process"/>
    <property type="evidence" value="ECO:0007669"/>
    <property type="project" value="InterPro"/>
</dbReference>
<keyword evidence="4" id="KW-1185">Reference proteome</keyword>
<dbReference type="PANTHER" id="PTHR30345">
    <property type="entry name" value="RIBOSE-5-PHOSPHATE ISOMERASE B"/>
    <property type="match status" value="1"/>
</dbReference>